<organism evidence="2 3">
    <name type="scientific">Litorilituus sediminis</name>
    <dbReference type="NCBI Taxonomy" id="718192"/>
    <lineage>
        <taxon>Bacteria</taxon>
        <taxon>Pseudomonadati</taxon>
        <taxon>Pseudomonadota</taxon>
        <taxon>Gammaproteobacteria</taxon>
        <taxon>Alteromonadales</taxon>
        <taxon>Colwelliaceae</taxon>
        <taxon>Litorilituus</taxon>
    </lineage>
</organism>
<dbReference type="OrthoDB" id="7064186at2"/>
<evidence type="ECO:0000313" key="3">
    <source>
        <dbReference type="Proteomes" id="UP000290244"/>
    </source>
</evidence>
<keyword evidence="1" id="KW-1133">Transmembrane helix</keyword>
<sequence length="224" mass="26457">MLQITELIPITVFVALILFILRELLDIVKKRAERKKAINVYKTLLSEEIRENFTTLDGLYNVIEMLLKGSEQEIKPQKYNVKTDRYDNDFVMIQLGEKSEYGFLSMRLPNFKTEQFNNHISTLVALDKELYDSLNELYKKIRFWSDLRNDAVCLLANEIEDIRNYFLGANFHHLKEEKEYNIRLLREAHIQLTNQTINFHAGKATAIDVKKYKRINQDNSVGQY</sequence>
<feature type="transmembrane region" description="Helical" evidence="1">
    <location>
        <begin position="6"/>
        <end position="25"/>
    </location>
</feature>
<evidence type="ECO:0000313" key="2">
    <source>
        <dbReference type="EMBL" id="QBG37330.1"/>
    </source>
</evidence>
<dbReference type="EMBL" id="CP034759">
    <property type="protein sequence ID" value="QBG37330.1"/>
    <property type="molecule type" value="Genomic_DNA"/>
</dbReference>
<dbReference type="RefSeq" id="WP_130603996.1">
    <property type="nucleotide sequence ID" value="NZ_CP034759.1"/>
</dbReference>
<evidence type="ECO:0000256" key="1">
    <source>
        <dbReference type="SAM" id="Phobius"/>
    </source>
</evidence>
<dbReference type="KEGG" id="lsd:EMK97_17090"/>
<proteinExistence type="predicted"/>
<keyword evidence="3" id="KW-1185">Reference proteome</keyword>
<protein>
    <submittedName>
        <fullName evidence="2">Uncharacterized protein</fullName>
    </submittedName>
</protein>
<name>A0A4V0ZGH6_9GAMM</name>
<keyword evidence="1" id="KW-0472">Membrane</keyword>
<accession>A0A4V0ZGH6</accession>
<dbReference type="Proteomes" id="UP000290244">
    <property type="component" value="Chromosome"/>
</dbReference>
<gene>
    <name evidence="2" type="ORF">EMK97_17090</name>
</gene>
<dbReference type="AlphaFoldDB" id="A0A4V0ZGH6"/>
<reference evidence="2 3" key="1">
    <citation type="submission" date="2018-12" db="EMBL/GenBank/DDBJ databases">
        <title>Complete genome of Litorilituus sediminis.</title>
        <authorList>
            <person name="Liu A."/>
            <person name="Rong J."/>
        </authorList>
    </citation>
    <scope>NUCLEOTIDE SEQUENCE [LARGE SCALE GENOMIC DNA]</scope>
    <source>
        <strain evidence="2 3">JCM 17549</strain>
    </source>
</reference>
<keyword evidence="1" id="KW-0812">Transmembrane</keyword>